<accession>A0AAV7HUB9</accession>
<comment type="caution">
    <text evidence="1">The sequence shown here is derived from an EMBL/GenBank/DDBJ whole genome shotgun (WGS) entry which is preliminary data.</text>
</comment>
<protein>
    <submittedName>
        <fullName evidence="1">Uncharacterized protein</fullName>
    </submittedName>
</protein>
<evidence type="ECO:0000313" key="1">
    <source>
        <dbReference type="EMBL" id="KAH0470780.1"/>
    </source>
</evidence>
<proteinExistence type="predicted"/>
<dbReference type="AlphaFoldDB" id="A0AAV7HUB9"/>
<name>A0AAV7HUB9_DENCH</name>
<gene>
    <name evidence="1" type="ORF">IEQ34_000503</name>
</gene>
<evidence type="ECO:0000313" key="2">
    <source>
        <dbReference type="Proteomes" id="UP000775213"/>
    </source>
</evidence>
<sequence length="63" mass="7057">MHEGFIRDFLKGVHLVQCKTRAEVEGLIPSQTSDDSSSDSNGVEIESELYKVFALEDDDIEIL</sequence>
<dbReference type="EMBL" id="JAGFBR010000001">
    <property type="protein sequence ID" value="KAH0470780.1"/>
    <property type="molecule type" value="Genomic_DNA"/>
</dbReference>
<reference evidence="1 2" key="1">
    <citation type="journal article" date="2021" name="Hortic Res">
        <title>Chromosome-scale assembly of the Dendrobium chrysotoxum genome enhances the understanding of orchid evolution.</title>
        <authorList>
            <person name="Zhang Y."/>
            <person name="Zhang G.Q."/>
            <person name="Zhang D."/>
            <person name="Liu X.D."/>
            <person name="Xu X.Y."/>
            <person name="Sun W.H."/>
            <person name="Yu X."/>
            <person name="Zhu X."/>
            <person name="Wang Z.W."/>
            <person name="Zhao X."/>
            <person name="Zhong W.Y."/>
            <person name="Chen H."/>
            <person name="Yin W.L."/>
            <person name="Huang T."/>
            <person name="Niu S.C."/>
            <person name="Liu Z.J."/>
        </authorList>
    </citation>
    <scope>NUCLEOTIDE SEQUENCE [LARGE SCALE GENOMIC DNA]</scope>
    <source>
        <strain evidence="1">Lindl</strain>
    </source>
</reference>
<organism evidence="1 2">
    <name type="scientific">Dendrobium chrysotoxum</name>
    <name type="common">Orchid</name>
    <dbReference type="NCBI Taxonomy" id="161865"/>
    <lineage>
        <taxon>Eukaryota</taxon>
        <taxon>Viridiplantae</taxon>
        <taxon>Streptophyta</taxon>
        <taxon>Embryophyta</taxon>
        <taxon>Tracheophyta</taxon>
        <taxon>Spermatophyta</taxon>
        <taxon>Magnoliopsida</taxon>
        <taxon>Liliopsida</taxon>
        <taxon>Asparagales</taxon>
        <taxon>Orchidaceae</taxon>
        <taxon>Epidendroideae</taxon>
        <taxon>Malaxideae</taxon>
        <taxon>Dendrobiinae</taxon>
        <taxon>Dendrobium</taxon>
    </lineage>
</organism>
<dbReference type="Proteomes" id="UP000775213">
    <property type="component" value="Unassembled WGS sequence"/>
</dbReference>
<keyword evidence="2" id="KW-1185">Reference proteome</keyword>